<keyword evidence="2" id="KW-0238">DNA-binding</keyword>
<dbReference type="InterPro" id="IPR025997">
    <property type="entry name" value="SBP_2_dom"/>
</dbReference>
<dbReference type="OrthoDB" id="569491at2"/>
<keyword evidence="6" id="KW-1185">Reference proteome</keyword>
<evidence type="ECO:0000313" key="5">
    <source>
        <dbReference type="EMBL" id="PWU69750.1"/>
    </source>
</evidence>
<dbReference type="CDD" id="cd01392">
    <property type="entry name" value="HTH_LacI"/>
    <property type="match status" value="1"/>
</dbReference>
<dbReference type="Gene3D" id="1.10.260.40">
    <property type="entry name" value="lambda repressor-like DNA-binding domains"/>
    <property type="match status" value="1"/>
</dbReference>
<dbReference type="EMBL" id="QGTD01000004">
    <property type="protein sequence ID" value="PWU69750.1"/>
    <property type="molecule type" value="Genomic_DNA"/>
</dbReference>
<accession>A0A317L443</accession>
<reference evidence="5 6" key="1">
    <citation type="submission" date="2018-05" db="EMBL/GenBank/DDBJ databases">
        <title>Genomic analysis of Gracilibacillus dipsosauri DD1 reveals novel features of a salt-tolerant amylase.</title>
        <authorList>
            <person name="Deutch C.E."/>
            <person name="Yang S."/>
        </authorList>
    </citation>
    <scope>NUCLEOTIDE SEQUENCE [LARGE SCALE GENOMIC DNA]</scope>
    <source>
        <strain evidence="5 6">DD1</strain>
    </source>
</reference>
<name>A0A317L443_9BACI</name>
<dbReference type="Gene3D" id="3.40.50.2300">
    <property type="match status" value="2"/>
</dbReference>
<evidence type="ECO:0000313" key="6">
    <source>
        <dbReference type="Proteomes" id="UP000245624"/>
    </source>
</evidence>
<organism evidence="5 6">
    <name type="scientific">Gracilibacillus dipsosauri</name>
    <dbReference type="NCBI Taxonomy" id="178340"/>
    <lineage>
        <taxon>Bacteria</taxon>
        <taxon>Bacillati</taxon>
        <taxon>Bacillota</taxon>
        <taxon>Bacilli</taxon>
        <taxon>Bacillales</taxon>
        <taxon>Bacillaceae</taxon>
        <taxon>Gracilibacillus</taxon>
    </lineage>
</organism>
<dbReference type="PANTHER" id="PTHR30146">
    <property type="entry name" value="LACI-RELATED TRANSCRIPTIONAL REPRESSOR"/>
    <property type="match status" value="1"/>
</dbReference>
<dbReference type="InterPro" id="IPR010982">
    <property type="entry name" value="Lambda_DNA-bd_dom_sf"/>
</dbReference>
<evidence type="ECO:0000256" key="3">
    <source>
        <dbReference type="ARBA" id="ARBA00023163"/>
    </source>
</evidence>
<dbReference type="PANTHER" id="PTHR30146:SF144">
    <property type="entry name" value="LACI-FAMILY TRANSCRIPTION REGULATOR"/>
    <property type="match status" value="1"/>
</dbReference>
<comment type="caution">
    <text evidence="5">The sequence shown here is derived from an EMBL/GenBank/DDBJ whole genome shotgun (WGS) entry which is preliminary data.</text>
</comment>
<dbReference type="PROSITE" id="PS50932">
    <property type="entry name" value="HTH_LACI_2"/>
    <property type="match status" value="1"/>
</dbReference>
<dbReference type="GO" id="GO:0003700">
    <property type="term" value="F:DNA-binding transcription factor activity"/>
    <property type="evidence" value="ECO:0007669"/>
    <property type="project" value="TreeGrafter"/>
</dbReference>
<dbReference type="InterPro" id="IPR028082">
    <property type="entry name" value="Peripla_BP_I"/>
</dbReference>
<dbReference type="AlphaFoldDB" id="A0A317L443"/>
<dbReference type="SMART" id="SM00354">
    <property type="entry name" value="HTH_LACI"/>
    <property type="match status" value="1"/>
</dbReference>
<gene>
    <name evidence="5" type="ORF">DLJ74_02135</name>
</gene>
<evidence type="ECO:0000259" key="4">
    <source>
        <dbReference type="PROSITE" id="PS50932"/>
    </source>
</evidence>
<dbReference type="Proteomes" id="UP000245624">
    <property type="component" value="Unassembled WGS sequence"/>
</dbReference>
<dbReference type="SUPFAM" id="SSF53822">
    <property type="entry name" value="Periplasmic binding protein-like I"/>
    <property type="match status" value="1"/>
</dbReference>
<dbReference type="InterPro" id="IPR000843">
    <property type="entry name" value="HTH_LacI"/>
</dbReference>
<feature type="domain" description="HTH lacI-type" evidence="4">
    <location>
        <begin position="3"/>
        <end position="57"/>
    </location>
</feature>
<proteinExistence type="predicted"/>
<dbReference type="RefSeq" id="WP_109983162.1">
    <property type="nucleotide sequence ID" value="NZ_JAJUIE010000003.1"/>
</dbReference>
<keyword evidence="1" id="KW-0805">Transcription regulation</keyword>
<evidence type="ECO:0000256" key="1">
    <source>
        <dbReference type="ARBA" id="ARBA00023015"/>
    </source>
</evidence>
<keyword evidence="3" id="KW-0804">Transcription</keyword>
<dbReference type="Pfam" id="PF00356">
    <property type="entry name" value="LacI"/>
    <property type="match status" value="1"/>
</dbReference>
<dbReference type="SUPFAM" id="SSF47413">
    <property type="entry name" value="lambda repressor-like DNA-binding domains"/>
    <property type="match status" value="1"/>
</dbReference>
<dbReference type="CDD" id="cd06307">
    <property type="entry name" value="PBP1_sugar_binding"/>
    <property type="match status" value="1"/>
</dbReference>
<sequence length="350" mass="39982">MKVTAKMIAEQLGMSTATVDRVLNNRKGVSEKTVRKVRAKAKELGYRPNRAAKFLSTQRLIHIAFILPVVPDYFWGELDKEIKKAAYMYEDFGFNIEVHRIHTIPNNEQVQYLEKLIEKGKYDAFAIAPHDAGPFEELINQAIEANIPVFTVNTDVPNSKRIAYVGSNYFDAGYLAAELIYLFKENLTSVILIRDLEDTFQMKHKERGFLAFFQDHDLDVEIQTLYFSQSAYTNSQHIKEVMEKEADTLKRTDAIYVASGILGEIKNYWSWSTKHIIIGHDINQAIYDSMKKGVVTATICQDPMAQATITLQKVTDYMLEEQSGQVDDHIVKLEIATKANAKYYLDTANK</sequence>
<dbReference type="GO" id="GO:0000976">
    <property type="term" value="F:transcription cis-regulatory region binding"/>
    <property type="evidence" value="ECO:0007669"/>
    <property type="project" value="TreeGrafter"/>
</dbReference>
<protein>
    <recommendedName>
        <fullName evidence="4">HTH lacI-type domain-containing protein</fullName>
    </recommendedName>
</protein>
<evidence type="ECO:0000256" key="2">
    <source>
        <dbReference type="ARBA" id="ARBA00023125"/>
    </source>
</evidence>
<dbReference type="Pfam" id="PF13407">
    <property type="entry name" value="Peripla_BP_4"/>
    <property type="match status" value="1"/>
</dbReference>